<dbReference type="AlphaFoldDB" id="A0A089P302"/>
<gene>
    <name evidence="4" type="ORF">MOC_4623</name>
</gene>
<dbReference type="SMART" id="SM00116">
    <property type="entry name" value="CBS"/>
    <property type="match status" value="2"/>
</dbReference>
<keyword evidence="5" id="KW-1185">Reference proteome</keyword>
<feature type="domain" description="CBS" evidence="3">
    <location>
        <begin position="108"/>
        <end position="166"/>
    </location>
</feature>
<dbReference type="KEGG" id="mor:MOC_4623"/>
<dbReference type="eggNOG" id="COG0517">
    <property type="taxonomic scope" value="Bacteria"/>
</dbReference>
<protein>
    <submittedName>
        <fullName evidence="4">Signal transduction protein with CBS domains</fullName>
    </submittedName>
</protein>
<proteinExistence type="predicted"/>
<keyword evidence="1 2" id="KW-0129">CBS domain</keyword>
<dbReference type="PANTHER" id="PTHR43080">
    <property type="entry name" value="CBS DOMAIN-CONTAINING PROTEIN CBSX3, MITOCHONDRIAL"/>
    <property type="match status" value="1"/>
</dbReference>
<dbReference type="Proteomes" id="UP000029492">
    <property type="component" value="Chromosome"/>
</dbReference>
<dbReference type="SUPFAM" id="SSF54631">
    <property type="entry name" value="CBS-domain pair"/>
    <property type="match status" value="1"/>
</dbReference>
<feature type="domain" description="CBS" evidence="3">
    <location>
        <begin position="43"/>
        <end position="99"/>
    </location>
</feature>
<name>A0A089P302_9HYPH</name>
<organism evidence="4 5">
    <name type="scientific">Methylobacterium oryzae CBMB20</name>
    <dbReference type="NCBI Taxonomy" id="693986"/>
    <lineage>
        <taxon>Bacteria</taxon>
        <taxon>Pseudomonadati</taxon>
        <taxon>Pseudomonadota</taxon>
        <taxon>Alphaproteobacteria</taxon>
        <taxon>Hyphomicrobiales</taxon>
        <taxon>Methylobacteriaceae</taxon>
        <taxon>Methylobacterium</taxon>
    </lineage>
</organism>
<accession>A0A089P302</accession>
<evidence type="ECO:0000313" key="4">
    <source>
        <dbReference type="EMBL" id="AIQ92378.1"/>
    </source>
</evidence>
<sequence length="175" mass="19018">MTCINAGHSSRKRVSDRIRAEAIPGRIRNHQHEAKLMKVRDVMHKGATFVSAETRVDVIARQMRDADVGALPVKSDGHLVGIVTDRDIACRALADGKDPQTMTATDVMTTRVACCAPDDDLALAIKIMENKRVRRLPVIDADQKLIGMVSLGDISHKVGAGLSGEVLRAVSAHHR</sequence>
<dbReference type="PROSITE" id="PS51371">
    <property type="entry name" value="CBS"/>
    <property type="match status" value="2"/>
</dbReference>
<dbReference type="Gene3D" id="3.10.580.10">
    <property type="entry name" value="CBS-domain"/>
    <property type="match status" value="1"/>
</dbReference>
<evidence type="ECO:0000313" key="5">
    <source>
        <dbReference type="Proteomes" id="UP000029492"/>
    </source>
</evidence>
<reference evidence="4 5" key="1">
    <citation type="journal article" date="2014" name="PLoS ONE">
        <title>Genome Information of Methylobacterium oryzae, a Plant-Probiotic Methylotroph in the Phyllosphere.</title>
        <authorList>
            <person name="Kwak M.J."/>
            <person name="Jeong H."/>
            <person name="Madhaiyan M."/>
            <person name="Lee Y."/>
            <person name="Sa T.M."/>
            <person name="Oh T.K."/>
            <person name="Kim J.F."/>
        </authorList>
    </citation>
    <scope>NUCLEOTIDE SEQUENCE [LARGE SCALE GENOMIC DNA]</scope>
    <source>
        <strain evidence="4 5">CBMB20</strain>
    </source>
</reference>
<evidence type="ECO:0000256" key="1">
    <source>
        <dbReference type="ARBA" id="ARBA00023122"/>
    </source>
</evidence>
<dbReference type="HOGENOM" id="CLU_040681_12_0_5"/>
<evidence type="ECO:0000259" key="3">
    <source>
        <dbReference type="PROSITE" id="PS51371"/>
    </source>
</evidence>
<dbReference type="InterPro" id="IPR000644">
    <property type="entry name" value="CBS_dom"/>
</dbReference>
<dbReference type="InterPro" id="IPR051257">
    <property type="entry name" value="Diverse_CBS-Domain"/>
</dbReference>
<dbReference type="InterPro" id="IPR046342">
    <property type="entry name" value="CBS_dom_sf"/>
</dbReference>
<dbReference type="EMBL" id="CP003811">
    <property type="protein sequence ID" value="AIQ92378.1"/>
    <property type="molecule type" value="Genomic_DNA"/>
</dbReference>
<dbReference type="PANTHER" id="PTHR43080:SF2">
    <property type="entry name" value="CBS DOMAIN-CONTAINING PROTEIN"/>
    <property type="match status" value="1"/>
</dbReference>
<dbReference type="CDD" id="cd04622">
    <property type="entry name" value="CBS_pair_HRP1_like"/>
    <property type="match status" value="1"/>
</dbReference>
<dbReference type="Pfam" id="PF00571">
    <property type="entry name" value="CBS"/>
    <property type="match status" value="2"/>
</dbReference>
<dbReference type="STRING" id="693986.MOC_4623"/>
<evidence type="ECO:0000256" key="2">
    <source>
        <dbReference type="PROSITE-ProRule" id="PRU00703"/>
    </source>
</evidence>